<comment type="similarity">
    <text evidence="1">Belongs to the YciI family.</text>
</comment>
<dbReference type="SUPFAM" id="SSF54909">
    <property type="entry name" value="Dimeric alpha+beta barrel"/>
    <property type="match status" value="1"/>
</dbReference>
<dbReference type="PANTHER" id="PTHR33606">
    <property type="entry name" value="PROTEIN YCII"/>
    <property type="match status" value="1"/>
</dbReference>
<dbReference type="InterPro" id="IPR005545">
    <property type="entry name" value="YCII"/>
</dbReference>
<dbReference type="PANTHER" id="PTHR33606:SF3">
    <property type="entry name" value="PROTEIN YCII"/>
    <property type="match status" value="1"/>
</dbReference>
<accession>U2WCX6</accession>
<dbReference type="STRING" id="1397666.RS24_00322"/>
<dbReference type="Pfam" id="PF03795">
    <property type="entry name" value="YCII"/>
    <property type="match status" value="1"/>
</dbReference>
<dbReference type="eggNOG" id="COG2350">
    <property type="taxonomic scope" value="Bacteria"/>
</dbReference>
<dbReference type="InterPro" id="IPR011008">
    <property type="entry name" value="Dimeric_a/b-barrel"/>
</dbReference>
<dbReference type="Proteomes" id="UP000016762">
    <property type="component" value="Unassembled WGS sequence"/>
</dbReference>
<evidence type="ECO:0000313" key="4">
    <source>
        <dbReference type="Proteomes" id="UP000016762"/>
    </source>
</evidence>
<protein>
    <submittedName>
        <fullName evidence="3">Glyoxalase-bleomycin resistance protein-dioxygenase</fullName>
    </submittedName>
</protein>
<evidence type="ECO:0000259" key="2">
    <source>
        <dbReference type="Pfam" id="PF03795"/>
    </source>
</evidence>
<feature type="domain" description="YCII-related" evidence="2">
    <location>
        <begin position="10"/>
        <end position="96"/>
    </location>
</feature>
<organism evidence="3 4">
    <name type="scientific">Candidatus Micropelagius thuwalensis</name>
    <dbReference type="NCBI Taxonomy" id="1397666"/>
    <lineage>
        <taxon>Bacteria</taxon>
        <taxon>Pseudomonadati</taxon>
        <taxon>Pseudomonadota</taxon>
        <taxon>Alphaproteobacteria</taxon>
        <taxon>PS1 clade</taxon>
        <taxon>Candidatus Micropelagius</taxon>
    </lineage>
</organism>
<keyword evidence="4" id="KW-1185">Reference proteome</keyword>
<dbReference type="AlphaFoldDB" id="U2WCX6"/>
<dbReference type="OrthoDB" id="2293521at2"/>
<gene>
    <name evidence="3" type="ORF">RS24_00322</name>
</gene>
<proteinExistence type="inferred from homology"/>
<evidence type="ECO:0000313" key="3">
    <source>
        <dbReference type="EMBL" id="ERL47384.1"/>
    </source>
</evidence>
<keyword evidence="3" id="KW-0560">Oxidoreductase</keyword>
<sequence>MNDKAENRKMFVVAYCKDKVGEEATQERHTHMQGHMDHVASIVDHIALAGPMYADDGETINGSMLVYKTDKIDQAREWLKGDPYYQANIWESVEIKFIKVALGDQVGGLTW</sequence>
<reference evidence="3 4" key="1">
    <citation type="journal article" date="2014" name="FEMS Microbiol. Ecol.">
        <title>Genomic differentiation among two strains of the PS1 clade isolated from geographically separated marine habitats.</title>
        <authorList>
            <person name="Jimenez-Infante F."/>
            <person name="Ngugi D.K."/>
            <person name="Alam I."/>
            <person name="Rashid M."/>
            <person name="Baalawi W."/>
            <person name="Kamau A.A."/>
            <person name="Bajic V.B."/>
            <person name="Stingl U."/>
        </authorList>
    </citation>
    <scope>NUCLEOTIDE SEQUENCE [LARGE SCALE GENOMIC DNA]</scope>
    <source>
        <strain evidence="3 4">RS24</strain>
    </source>
</reference>
<comment type="caution">
    <text evidence="3">The sequence shown here is derived from an EMBL/GenBank/DDBJ whole genome shotgun (WGS) entry which is preliminary data.</text>
</comment>
<dbReference type="EMBL" id="AWXE01000001">
    <property type="protein sequence ID" value="ERL47384.1"/>
    <property type="molecule type" value="Genomic_DNA"/>
</dbReference>
<evidence type="ECO:0000256" key="1">
    <source>
        <dbReference type="ARBA" id="ARBA00007689"/>
    </source>
</evidence>
<dbReference type="RefSeq" id="WP_021776402.1">
    <property type="nucleotide sequence ID" value="NZ_AWXE01000001.1"/>
</dbReference>
<keyword evidence="3" id="KW-0223">Dioxygenase</keyword>
<dbReference type="Gene3D" id="3.30.70.1060">
    <property type="entry name" value="Dimeric alpha+beta barrel"/>
    <property type="match status" value="1"/>
</dbReference>
<dbReference type="GO" id="GO:0051213">
    <property type="term" value="F:dioxygenase activity"/>
    <property type="evidence" value="ECO:0007669"/>
    <property type="project" value="UniProtKB-KW"/>
</dbReference>
<name>U2WCX6_9PROT</name>
<dbReference type="InterPro" id="IPR051807">
    <property type="entry name" value="Sec-metab_biosynth-assoc"/>
</dbReference>